<dbReference type="RefSeq" id="WP_126617387.1">
    <property type="nucleotide sequence ID" value="NZ_CP034562.1"/>
</dbReference>
<evidence type="ECO:0008006" key="4">
    <source>
        <dbReference type="Google" id="ProtNLM"/>
    </source>
</evidence>
<accession>A0A3Q9FT73</accession>
<dbReference type="AlphaFoldDB" id="A0A3Q9FT73"/>
<proteinExistence type="predicted"/>
<name>A0A3Q9FT73_9BACT</name>
<feature type="signal peptide" evidence="1">
    <location>
        <begin position="1"/>
        <end position="24"/>
    </location>
</feature>
<sequence>MKKFSLFLALSIFMLIVGVKYSNAQVVGDNLDYFNAQRQAVQTTVKVIDFSDKTNYQLAEYLSKIDRDTVPSEVLEQYAAVVENNRKIAPEYVAMMEMQAKMRGVNVVQLFAEASYVDVEVSEYGKTKIKQALKGCTSLAFNNGIVGQNNDMGIDFLEGTPTVMIRTKNSLFIPTDGAHFQGMGEHVGIVLNTIIDLESGNTLSKDNIVSTDAVFAMAVQCKSADEFLKKMEGFATPSPINFTIADDKGNHYAVRIFEDRIEVANHDARGSYSANHTQATKDAMLEKFDIYTANSYTSNTFAREEAAGSFLKYTPELTVGAMQHVFSVRPINISKDAPESTFVTVQTMIFDVANGIAYITPDNPRFVEYTKVELNTNTLSK</sequence>
<dbReference type="KEGG" id="fll:EI427_18060"/>
<gene>
    <name evidence="2" type="ORF">EI427_18060</name>
</gene>
<keyword evidence="1" id="KW-0732">Signal</keyword>
<keyword evidence="3" id="KW-1185">Reference proteome</keyword>
<dbReference type="Proteomes" id="UP000267268">
    <property type="component" value="Chromosome 1"/>
</dbReference>
<dbReference type="OrthoDB" id="5844881at2"/>
<evidence type="ECO:0000313" key="3">
    <source>
        <dbReference type="Proteomes" id="UP000267268"/>
    </source>
</evidence>
<reference evidence="2 3" key="1">
    <citation type="submission" date="2018-12" db="EMBL/GenBank/DDBJ databases">
        <title>Flammeovirga pectinis sp. nov., isolated from the gut of the Korean scallop, Patinopecten yessoensis.</title>
        <authorList>
            <person name="Bae J.-W."/>
            <person name="Jeong Y.-S."/>
            <person name="Kang W."/>
        </authorList>
    </citation>
    <scope>NUCLEOTIDE SEQUENCE [LARGE SCALE GENOMIC DNA]</scope>
    <source>
        <strain evidence="2 3">L12M1</strain>
    </source>
</reference>
<organism evidence="2 3">
    <name type="scientific">Flammeovirga pectinis</name>
    <dbReference type="NCBI Taxonomy" id="2494373"/>
    <lineage>
        <taxon>Bacteria</taxon>
        <taxon>Pseudomonadati</taxon>
        <taxon>Bacteroidota</taxon>
        <taxon>Cytophagia</taxon>
        <taxon>Cytophagales</taxon>
        <taxon>Flammeovirgaceae</taxon>
        <taxon>Flammeovirga</taxon>
    </lineage>
</organism>
<feature type="chain" id="PRO_5018616340" description="Linear amide C-N hydrolase" evidence="1">
    <location>
        <begin position="25"/>
        <end position="381"/>
    </location>
</feature>
<dbReference type="Gene3D" id="3.60.60.10">
    <property type="entry name" value="Penicillin V Acylase, Chain A"/>
    <property type="match status" value="1"/>
</dbReference>
<dbReference type="EMBL" id="CP034562">
    <property type="protein sequence ID" value="AZQ64063.1"/>
    <property type="molecule type" value="Genomic_DNA"/>
</dbReference>
<evidence type="ECO:0000313" key="2">
    <source>
        <dbReference type="EMBL" id="AZQ64063.1"/>
    </source>
</evidence>
<protein>
    <recommendedName>
        <fullName evidence="4">Linear amide C-N hydrolase</fullName>
    </recommendedName>
</protein>
<evidence type="ECO:0000256" key="1">
    <source>
        <dbReference type="SAM" id="SignalP"/>
    </source>
</evidence>